<dbReference type="Pfam" id="PF12679">
    <property type="entry name" value="ABC2_membrane_2"/>
    <property type="match status" value="1"/>
</dbReference>
<gene>
    <name evidence="2" type="primary">nosY</name>
    <name evidence="2" type="ORF">CLAN_1205</name>
</gene>
<feature type="transmembrane region" description="Helical" evidence="1">
    <location>
        <begin position="244"/>
        <end position="269"/>
    </location>
</feature>
<dbReference type="AlphaFoldDB" id="A0A1X9SNW5"/>
<feature type="transmembrane region" description="Helical" evidence="1">
    <location>
        <begin position="141"/>
        <end position="164"/>
    </location>
</feature>
<feature type="transmembrane region" description="Helical" evidence="1">
    <location>
        <begin position="53"/>
        <end position="72"/>
    </location>
</feature>
<dbReference type="GeneID" id="46921673"/>
<dbReference type="RefSeq" id="WP_096014072.1">
    <property type="nucleotide sequence ID" value="NZ_CP015578.1"/>
</dbReference>
<dbReference type="PANTHER" id="PTHR43471">
    <property type="entry name" value="ABC TRANSPORTER PERMEASE"/>
    <property type="match status" value="1"/>
</dbReference>
<keyword evidence="1" id="KW-1133">Transmembrane helix</keyword>
<accession>A0A1X9SNW5</accession>
<sequence>MKNLLLIAKIDIKESFASKWFLFYLLTFAGLIALFFVTGVIDSRVAGFSGLTRMLLLFIQISIIILPIFILITTVRSINSDREVGALEYLLSFPISLKEYYFGKALGRAFTVFLPILLALILSLFIAIFKDTKIPWGIFFYYTLLLMVLSFVFLSFGFLISSLIKSSELGLGFSFLFWLFLLAFLDLALIGLMMKSSVNENIIYAISLSNPIEVFRIAAISLFDPNLALIGPAAYFILDGFGRINFLIYSVIYPILLGIISLLVGYILFLKRDLV</sequence>
<feature type="transmembrane region" description="Helical" evidence="1">
    <location>
        <begin position="109"/>
        <end position="129"/>
    </location>
</feature>
<dbReference type="GO" id="GO:0005886">
    <property type="term" value="C:plasma membrane"/>
    <property type="evidence" value="ECO:0007669"/>
    <property type="project" value="UniProtKB-SubCell"/>
</dbReference>
<feature type="transmembrane region" description="Helical" evidence="1">
    <location>
        <begin position="214"/>
        <end position="238"/>
    </location>
</feature>
<proteinExistence type="predicted"/>
<protein>
    <submittedName>
        <fullName evidence="2">Copper ABC transporter NosDFY, putative permease protein NosY</fullName>
    </submittedName>
</protein>
<feature type="transmembrane region" description="Helical" evidence="1">
    <location>
        <begin position="170"/>
        <end position="193"/>
    </location>
</feature>
<evidence type="ECO:0000313" key="2">
    <source>
        <dbReference type="EMBL" id="ARQ97929.1"/>
    </source>
</evidence>
<dbReference type="KEGG" id="clx:CLAN_1205"/>
<dbReference type="EMBL" id="CP015578">
    <property type="protein sequence ID" value="ARQ97929.1"/>
    <property type="molecule type" value="Genomic_DNA"/>
</dbReference>
<keyword evidence="1" id="KW-0812">Transmembrane</keyword>
<organism evidence="2 3">
    <name type="scientific">Campylobacter lanienae NCTC 13004</name>
    <dbReference type="NCBI Taxonomy" id="1031753"/>
    <lineage>
        <taxon>Bacteria</taxon>
        <taxon>Pseudomonadati</taxon>
        <taxon>Campylobacterota</taxon>
        <taxon>Epsilonproteobacteria</taxon>
        <taxon>Campylobacterales</taxon>
        <taxon>Campylobacteraceae</taxon>
        <taxon>Campylobacter</taxon>
    </lineage>
</organism>
<reference evidence="3" key="2">
    <citation type="journal article" date="2017" name="Genome Biol. Evol.">
        <title>Comparative genomic analysis identifies a Campylobacter clade deficient in selenium metabolism.</title>
        <authorList>
            <person name="Miller W.G."/>
            <person name="Yee E."/>
            <person name="Lopes B.S."/>
            <person name="Chapman M.H."/>
            <person name="Huynh S."/>
            <person name="Bono J.L."/>
            <person name="Parker C.T."/>
            <person name="Strachan N.J.C."/>
            <person name="Forbes K.J."/>
        </authorList>
    </citation>
    <scope>NUCLEOTIDE SEQUENCE [LARGE SCALE GENOMIC DNA]</scope>
    <source>
        <strain evidence="3">NCTC 13004</strain>
    </source>
</reference>
<feature type="transmembrane region" description="Helical" evidence="1">
    <location>
        <begin position="21"/>
        <end position="41"/>
    </location>
</feature>
<evidence type="ECO:0000256" key="1">
    <source>
        <dbReference type="SAM" id="Phobius"/>
    </source>
</evidence>
<evidence type="ECO:0000313" key="3">
    <source>
        <dbReference type="Proteomes" id="UP000202031"/>
    </source>
</evidence>
<keyword evidence="1" id="KW-0472">Membrane</keyword>
<name>A0A1X9SNW5_9BACT</name>
<reference evidence="3" key="1">
    <citation type="journal article" date="2017" name="Genome Biol. Evol.">
        <title>Comparative Genomic Analysis Identifies a Campylobacter Clade Deficient in Selenium Metabolism.</title>
        <authorList>
            <person name="Miller W.G."/>
            <person name="Yee E."/>
            <person name="Lopes B.S."/>
            <person name="Chapman M.H."/>
            <person name="Huynh S."/>
            <person name="Bono J.L."/>
            <person name="Parker C.T."/>
            <person name="Strachan N.J.C."/>
            <person name="Forbes K.J."/>
        </authorList>
    </citation>
    <scope>NUCLEOTIDE SEQUENCE [LARGE SCALE GENOMIC DNA]</scope>
    <source>
        <strain evidence="3">NCTC 13004</strain>
    </source>
</reference>
<dbReference type="Proteomes" id="UP000202031">
    <property type="component" value="Chromosome"/>
</dbReference>
<dbReference type="GO" id="GO:0140359">
    <property type="term" value="F:ABC-type transporter activity"/>
    <property type="evidence" value="ECO:0007669"/>
    <property type="project" value="InterPro"/>
</dbReference>